<comment type="caution">
    <text evidence="1">The sequence shown here is derived from an EMBL/GenBank/DDBJ whole genome shotgun (WGS) entry which is preliminary data.</text>
</comment>
<sequence>MLEHLYPCGHCGERPRIGRSQRLIDCEENRLYDYSTFGRYAGPPEIGDVLPRPPEAPKTEKLVCIYCTGCGMQTPWEPVDDDDLGAKNRCFEVWNNRLNRPKLEADDLRTLIEREIGACDSQMVIDLLSRADGDWTELGPIFKMLAQRLVDATIVTIDAWPISPVLEDAARYRKLVQLAKWIEIDGHRYVQFPKIASPLDHNDGQFEDHIAVAVDAMPDRDRW</sequence>
<evidence type="ECO:0008006" key="3">
    <source>
        <dbReference type="Google" id="ProtNLM"/>
    </source>
</evidence>
<dbReference type="EMBL" id="PVHK01000217">
    <property type="protein sequence ID" value="PRH39010.1"/>
    <property type="molecule type" value="Genomic_DNA"/>
</dbReference>
<accession>A0AA44XXW7</accession>
<name>A0AA44XXW7_BURVI</name>
<evidence type="ECO:0000313" key="1">
    <source>
        <dbReference type="EMBL" id="PRH39010.1"/>
    </source>
</evidence>
<dbReference type="RefSeq" id="WP_060081646.1">
    <property type="nucleotide sequence ID" value="NZ_CADFFA010000024.1"/>
</dbReference>
<organism evidence="1 2">
    <name type="scientific">Burkholderia vietnamiensis</name>
    <dbReference type="NCBI Taxonomy" id="60552"/>
    <lineage>
        <taxon>Bacteria</taxon>
        <taxon>Pseudomonadati</taxon>
        <taxon>Pseudomonadota</taxon>
        <taxon>Betaproteobacteria</taxon>
        <taxon>Burkholderiales</taxon>
        <taxon>Burkholderiaceae</taxon>
        <taxon>Burkholderia</taxon>
        <taxon>Burkholderia cepacia complex</taxon>
    </lineage>
</organism>
<protein>
    <recommendedName>
        <fullName evidence="3">Restriction alleviation protein Lar</fullName>
    </recommendedName>
</protein>
<proteinExistence type="predicted"/>
<dbReference type="AlphaFoldDB" id="A0AA44XXW7"/>
<gene>
    <name evidence="1" type="ORF">C6T65_28570</name>
</gene>
<evidence type="ECO:0000313" key="2">
    <source>
        <dbReference type="Proteomes" id="UP000237632"/>
    </source>
</evidence>
<dbReference type="Proteomes" id="UP000237632">
    <property type="component" value="Unassembled WGS sequence"/>
</dbReference>
<reference evidence="1 2" key="1">
    <citation type="submission" date="2018-03" db="EMBL/GenBank/DDBJ databases">
        <authorList>
            <person name="Nguyen K."/>
            <person name="Fouts D."/>
            <person name="Sutton G."/>
        </authorList>
    </citation>
    <scope>NUCLEOTIDE SEQUENCE [LARGE SCALE GENOMIC DNA]</scope>
    <source>
        <strain evidence="1 2">AU3578</strain>
    </source>
</reference>
<dbReference type="Pfam" id="PF14354">
    <property type="entry name" value="Lar_restr_allev"/>
    <property type="match status" value="1"/>
</dbReference>